<organism evidence="2 3">
    <name type="scientific">Lentinus brumalis</name>
    <dbReference type="NCBI Taxonomy" id="2498619"/>
    <lineage>
        <taxon>Eukaryota</taxon>
        <taxon>Fungi</taxon>
        <taxon>Dikarya</taxon>
        <taxon>Basidiomycota</taxon>
        <taxon>Agaricomycotina</taxon>
        <taxon>Agaricomycetes</taxon>
        <taxon>Polyporales</taxon>
        <taxon>Polyporaceae</taxon>
        <taxon>Lentinus</taxon>
    </lineage>
</organism>
<dbReference type="AlphaFoldDB" id="A0A371CYG1"/>
<keyword evidence="3" id="KW-1185">Reference proteome</keyword>
<gene>
    <name evidence="2" type="ORF">OH76DRAFT_1408099</name>
</gene>
<feature type="compositionally biased region" description="Low complexity" evidence="1">
    <location>
        <begin position="51"/>
        <end position="65"/>
    </location>
</feature>
<name>A0A371CYG1_9APHY</name>
<evidence type="ECO:0000313" key="3">
    <source>
        <dbReference type="Proteomes" id="UP000256964"/>
    </source>
</evidence>
<feature type="region of interest" description="Disordered" evidence="1">
    <location>
        <begin position="26"/>
        <end position="129"/>
    </location>
</feature>
<evidence type="ECO:0000256" key="1">
    <source>
        <dbReference type="SAM" id="MobiDB-lite"/>
    </source>
</evidence>
<evidence type="ECO:0000313" key="2">
    <source>
        <dbReference type="EMBL" id="RDX45318.1"/>
    </source>
</evidence>
<proteinExistence type="predicted"/>
<reference evidence="2 3" key="1">
    <citation type="journal article" date="2018" name="Biotechnol. Biofuels">
        <title>Integrative visual omics of the white-rot fungus Polyporus brumalis exposes the biotechnological potential of its oxidative enzymes for delignifying raw plant biomass.</title>
        <authorList>
            <person name="Miyauchi S."/>
            <person name="Rancon A."/>
            <person name="Drula E."/>
            <person name="Hage H."/>
            <person name="Chaduli D."/>
            <person name="Favel A."/>
            <person name="Grisel S."/>
            <person name="Henrissat B."/>
            <person name="Herpoel-Gimbert I."/>
            <person name="Ruiz-Duenas F.J."/>
            <person name="Chevret D."/>
            <person name="Hainaut M."/>
            <person name="Lin J."/>
            <person name="Wang M."/>
            <person name="Pangilinan J."/>
            <person name="Lipzen A."/>
            <person name="Lesage-Meessen L."/>
            <person name="Navarro D."/>
            <person name="Riley R."/>
            <person name="Grigoriev I.V."/>
            <person name="Zhou S."/>
            <person name="Raouche S."/>
            <person name="Rosso M.N."/>
        </authorList>
    </citation>
    <scope>NUCLEOTIDE SEQUENCE [LARGE SCALE GENOMIC DNA]</scope>
    <source>
        <strain evidence="2 3">BRFM 1820</strain>
    </source>
</reference>
<dbReference type="EMBL" id="KZ857438">
    <property type="protein sequence ID" value="RDX45318.1"/>
    <property type="molecule type" value="Genomic_DNA"/>
</dbReference>
<sequence length="151" mass="16442">MLALTFFSSGTTSTVSLATTFPARDHHPANALPSHSCRNISRDPHSPGPPSGIFASSSSSPAHSSLCTRRPVQRRLTDPVMRRIPTTEPRTPSPSLTDGGDRACRRQHTQSTNDRPRLGPRVRDDDGTLHPPCMTCTRHAPAQTTYLLSHV</sequence>
<dbReference type="Proteomes" id="UP000256964">
    <property type="component" value="Unassembled WGS sequence"/>
</dbReference>
<protein>
    <submittedName>
        <fullName evidence="2">Uncharacterized protein</fullName>
    </submittedName>
</protein>
<accession>A0A371CYG1</accession>
<feature type="compositionally biased region" description="Basic and acidic residues" evidence="1">
    <location>
        <begin position="114"/>
        <end position="128"/>
    </location>
</feature>